<gene>
    <name evidence="1" type="ORF">F5148DRAFT_978198</name>
</gene>
<organism evidence="1 2">
    <name type="scientific">Russula earlei</name>
    <dbReference type="NCBI Taxonomy" id="71964"/>
    <lineage>
        <taxon>Eukaryota</taxon>
        <taxon>Fungi</taxon>
        <taxon>Dikarya</taxon>
        <taxon>Basidiomycota</taxon>
        <taxon>Agaricomycotina</taxon>
        <taxon>Agaricomycetes</taxon>
        <taxon>Russulales</taxon>
        <taxon>Russulaceae</taxon>
        <taxon>Russula</taxon>
    </lineage>
</organism>
<dbReference type="EMBL" id="JAGFNK010000063">
    <property type="protein sequence ID" value="KAI9509491.1"/>
    <property type="molecule type" value="Genomic_DNA"/>
</dbReference>
<feature type="non-terminal residue" evidence="1">
    <location>
        <position position="1"/>
    </location>
</feature>
<proteinExistence type="predicted"/>
<protein>
    <submittedName>
        <fullName evidence="1">Uncharacterized protein</fullName>
    </submittedName>
</protein>
<comment type="caution">
    <text evidence="1">The sequence shown here is derived from an EMBL/GenBank/DDBJ whole genome shotgun (WGS) entry which is preliminary data.</text>
</comment>
<accession>A0ACC0UE12</accession>
<evidence type="ECO:0000313" key="2">
    <source>
        <dbReference type="Proteomes" id="UP001207468"/>
    </source>
</evidence>
<sequence>RARDREIASAWRSYEDRWGLLSQRQPELGLGLFSALTFERIPWPVAEEVRLDRTLDALRPEAIREFLLSPAHSPDVSPKDRIRAALRRWHPDKFVRVLTQVIESDRDAVEDGMGIVVRCLNDMLERESHA</sequence>
<keyword evidence="2" id="KW-1185">Reference proteome</keyword>
<name>A0ACC0UE12_9AGAM</name>
<dbReference type="Proteomes" id="UP001207468">
    <property type="component" value="Unassembled WGS sequence"/>
</dbReference>
<reference evidence="1" key="1">
    <citation type="submission" date="2021-03" db="EMBL/GenBank/DDBJ databases">
        <title>Evolutionary priming and transition to the ectomycorrhizal habit in an iconic lineage of mushroom-forming fungi: is preadaptation a requirement?</title>
        <authorList>
            <consortium name="DOE Joint Genome Institute"/>
            <person name="Looney B.P."/>
            <person name="Miyauchi S."/>
            <person name="Morin E."/>
            <person name="Drula E."/>
            <person name="Courty P.E."/>
            <person name="Chicoki N."/>
            <person name="Fauchery L."/>
            <person name="Kohler A."/>
            <person name="Kuo A."/>
            <person name="LaButti K."/>
            <person name="Pangilinan J."/>
            <person name="Lipzen A."/>
            <person name="Riley R."/>
            <person name="Andreopoulos W."/>
            <person name="He G."/>
            <person name="Johnson J."/>
            <person name="Barry K.W."/>
            <person name="Grigoriev I.V."/>
            <person name="Nagy L."/>
            <person name="Hibbett D."/>
            <person name="Henrissat B."/>
            <person name="Matheny P.B."/>
            <person name="Labbe J."/>
            <person name="Martin A.F."/>
        </authorList>
    </citation>
    <scope>NUCLEOTIDE SEQUENCE</scope>
    <source>
        <strain evidence="1">BPL698</strain>
    </source>
</reference>
<evidence type="ECO:0000313" key="1">
    <source>
        <dbReference type="EMBL" id="KAI9509491.1"/>
    </source>
</evidence>